<dbReference type="Proteomes" id="UP001586593">
    <property type="component" value="Unassembled WGS sequence"/>
</dbReference>
<evidence type="ECO:0000313" key="2">
    <source>
        <dbReference type="Proteomes" id="UP001586593"/>
    </source>
</evidence>
<keyword evidence="2" id="KW-1185">Reference proteome</keyword>
<organism evidence="1 2">
    <name type="scientific">Phialemonium thermophilum</name>
    <dbReference type="NCBI Taxonomy" id="223376"/>
    <lineage>
        <taxon>Eukaryota</taxon>
        <taxon>Fungi</taxon>
        <taxon>Dikarya</taxon>
        <taxon>Ascomycota</taxon>
        <taxon>Pezizomycotina</taxon>
        <taxon>Sordariomycetes</taxon>
        <taxon>Sordariomycetidae</taxon>
        <taxon>Cephalothecales</taxon>
        <taxon>Cephalothecaceae</taxon>
        <taxon>Phialemonium</taxon>
    </lineage>
</organism>
<sequence>MLAPAASTMLRAGVARPCAGGVVSGSSSSTATKATGLSFLRTAATCPYSTMTAPLSLARRVSSPCATTSLLRSQTAAAAAAEAARPSLSMETASAAVAATPRIRPDP</sequence>
<gene>
    <name evidence="1" type="ORF">VTK73DRAFT_4217</name>
</gene>
<proteinExistence type="predicted"/>
<reference evidence="1 2" key="1">
    <citation type="journal article" date="2024" name="Commun. Biol.">
        <title>Comparative genomic analysis of thermophilic fungi reveals convergent evolutionary adaptations and gene losses.</title>
        <authorList>
            <person name="Steindorff A.S."/>
            <person name="Aguilar-Pontes M.V."/>
            <person name="Robinson A.J."/>
            <person name="Andreopoulos B."/>
            <person name="LaButti K."/>
            <person name="Kuo A."/>
            <person name="Mondo S."/>
            <person name="Riley R."/>
            <person name="Otillar R."/>
            <person name="Haridas S."/>
            <person name="Lipzen A."/>
            <person name="Grimwood J."/>
            <person name="Schmutz J."/>
            <person name="Clum A."/>
            <person name="Reid I.D."/>
            <person name="Moisan M.C."/>
            <person name="Butler G."/>
            <person name="Nguyen T.T.M."/>
            <person name="Dewar K."/>
            <person name="Conant G."/>
            <person name="Drula E."/>
            <person name="Henrissat B."/>
            <person name="Hansel C."/>
            <person name="Singer S."/>
            <person name="Hutchinson M.I."/>
            <person name="de Vries R.P."/>
            <person name="Natvig D.O."/>
            <person name="Powell A.J."/>
            <person name="Tsang A."/>
            <person name="Grigoriev I.V."/>
        </authorList>
    </citation>
    <scope>NUCLEOTIDE SEQUENCE [LARGE SCALE GENOMIC DNA]</scope>
    <source>
        <strain evidence="1 2">ATCC 24622</strain>
    </source>
</reference>
<comment type="caution">
    <text evidence="1">The sequence shown here is derived from an EMBL/GenBank/DDBJ whole genome shotgun (WGS) entry which is preliminary data.</text>
</comment>
<name>A0ABR3VB58_9PEZI</name>
<dbReference type="EMBL" id="JAZHXJ010002415">
    <property type="protein sequence ID" value="KAL1838855.1"/>
    <property type="molecule type" value="Genomic_DNA"/>
</dbReference>
<evidence type="ECO:0000313" key="1">
    <source>
        <dbReference type="EMBL" id="KAL1838855.1"/>
    </source>
</evidence>
<accession>A0ABR3VB58</accession>
<protein>
    <submittedName>
        <fullName evidence="1">Uncharacterized protein</fullName>
    </submittedName>
</protein>